<dbReference type="AlphaFoldDB" id="A0A401UJ75"/>
<dbReference type="Proteomes" id="UP000287872">
    <property type="component" value="Unassembled WGS sequence"/>
</dbReference>
<comment type="subcellular location">
    <subcellularLocation>
        <location evidence="2">Membrane</location>
    </subcellularLocation>
</comment>
<dbReference type="Gene3D" id="3.30.565.10">
    <property type="entry name" value="Histidine kinase-like ATPase, C-terminal domain"/>
    <property type="match status" value="1"/>
</dbReference>
<dbReference type="OrthoDB" id="9813394at2"/>
<dbReference type="Pfam" id="PF00512">
    <property type="entry name" value="HisKA"/>
    <property type="match status" value="1"/>
</dbReference>
<evidence type="ECO:0000256" key="4">
    <source>
        <dbReference type="ARBA" id="ARBA00022553"/>
    </source>
</evidence>
<dbReference type="PANTHER" id="PTHR43711:SF26">
    <property type="entry name" value="SENSOR HISTIDINE KINASE RCSC"/>
    <property type="match status" value="1"/>
</dbReference>
<feature type="domain" description="Histidine kinase" evidence="8">
    <location>
        <begin position="158"/>
        <end position="381"/>
    </location>
</feature>
<sequence length="412" mass="46573">MNDKEHLRYLCMIEDMTDPKQADAEKKNIARELKDRIQELAFQNKEKAQRAAELIIANKELAYQNEEKCKRAAELIIANKELAFQNEEKCKRAAELIIANKELTFQNKEKGKRAAELVIANKELAFQNEEKGKRAAELLIANKELIIANKAQGEFLVNISHELKTPLNVIFSAAQLFDMYCKSGSLEDKKDSIIKYIYSIKLNSYRLSKLINNIIDLSKIEAGFFKLSLSNNNIVEIVEGIVMSVTTLTESKGLNIIFDTDIEEKTIACDTEMIERMILNLISNAIKFSNVGDEIIVDVKDKNEFVEISVKDNGIGIKKEHLDMIFNRFKQVDKSLSRNTEGAGVGLSLVKSIIKLHGGSINVKSKFGKGSKFTVMLPSIQVLQENMIDNNKMISGDENIRVELSDIYMQIP</sequence>
<evidence type="ECO:0000256" key="1">
    <source>
        <dbReference type="ARBA" id="ARBA00000085"/>
    </source>
</evidence>
<proteinExistence type="predicted"/>
<dbReference type="CDD" id="cd00082">
    <property type="entry name" value="HisKA"/>
    <property type="match status" value="1"/>
</dbReference>
<dbReference type="FunFam" id="3.30.565.10:FF:000006">
    <property type="entry name" value="Sensor histidine kinase WalK"/>
    <property type="match status" value="1"/>
</dbReference>
<evidence type="ECO:0000256" key="3">
    <source>
        <dbReference type="ARBA" id="ARBA00012438"/>
    </source>
</evidence>
<keyword evidence="5" id="KW-0808">Transferase</keyword>
<reference evidence="9 10" key="1">
    <citation type="submission" date="2018-11" db="EMBL/GenBank/DDBJ databases">
        <title>Genome sequencing and assembly of Clostridium tagluense strain A121.</title>
        <authorList>
            <person name="Murakami T."/>
            <person name="Segawa T."/>
            <person name="Shcherbakova V.A."/>
            <person name="Mori H."/>
            <person name="Yoshimura Y."/>
        </authorList>
    </citation>
    <scope>NUCLEOTIDE SEQUENCE [LARGE SCALE GENOMIC DNA]</scope>
    <source>
        <strain evidence="9 10">A121</strain>
    </source>
</reference>
<name>A0A401UJ75_9CLOT</name>
<keyword evidence="4" id="KW-0597">Phosphoprotein</keyword>
<dbReference type="SMART" id="SM00388">
    <property type="entry name" value="HisKA"/>
    <property type="match status" value="1"/>
</dbReference>
<dbReference type="PANTHER" id="PTHR43711">
    <property type="entry name" value="TWO-COMPONENT HISTIDINE KINASE"/>
    <property type="match status" value="1"/>
</dbReference>
<dbReference type="SMART" id="SM00387">
    <property type="entry name" value="HATPase_c"/>
    <property type="match status" value="1"/>
</dbReference>
<protein>
    <recommendedName>
        <fullName evidence="3">histidine kinase</fullName>
        <ecNumber evidence="3">2.7.13.3</ecNumber>
    </recommendedName>
</protein>
<gene>
    <name evidence="9" type="ORF">Ctaglu_12330</name>
</gene>
<evidence type="ECO:0000313" key="9">
    <source>
        <dbReference type="EMBL" id="GCD09610.1"/>
    </source>
</evidence>
<dbReference type="EC" id="2.7.13.3" evidence="3"/>
<dbReference type="RefSeq" id="WP_124999175.1">
    <property type="nucleotide sequence ID" value="NZ_BHYK01000005.1"/>
</dbReference>
<dbReference type="Pfam" id="PF02518">
    <property type="entry name" value="HATPase_c"/>
    <property type="match status" value="1"/>
</dbReference>
<dbReference type="InterPro" id="IPR036890">
    <property type="entry name" value="HATPase_C_sf"/>
</dbReference>
<evidence type="ECO:0000256" key="7">
    <source>
        <dbReference type="ARBA" id="ARBA00023012"/>
    </source>
</evidence>
<evidence type="ECO:0000256" key="2">
    <source>
        <dbReference type="ARBA" id="ARBA00004370"/>
    </source>
</evidence>
<dbReference type="InterPro" id="IPR003661">
    <property type="entry name" value="HisK_dim/P_dom"/>
</dbReference>
<organism evidence="9 10">
    <name type="scientific">Clostridium tagluense</name>
    <dbReference type="NCBI Taxonomy" id="360422"/>
    <lineage>
        <taxon>Bacteria</taxon>
        <taxon>Bacillati</taxon>
        <taxon>Bacillota</taxon>
        <taxon>Clostridia</taxon>
        <taxon>Eubacteriales</taxon>
        <taxon>Clostridiaceae</taxon>
        <taxon>Clostridium</taxon>
    </lineage>
</organism>
<dbReference type="Gene3D" id="1.10.287.130">
    <property type="match status" value="1"/>
</dbReference>
<comment type="catalytic activity">
    <reaction evidence="1">
        <text>ATP + protein L-histidine = ADP + protein N-phospho-L-histidine.</text>
        <dbReference type="EC" id="2.7.13.3"/>
    </reaction>
</comment>
<accession>A0A401UJ75</accession>
<dbReference type="EMBL" id="BHYK01000005">
    <property type="protein sequence ID" value="GCD09610.1"/>
    <property type="molecule type" value="Genomic_DNA"/>
</dbReference>
<evidence type="ECO:0000259" key="8">
    <source>
        <dbReference type="PROSITE" id="PS50109"/>
    </source>
</evidence>
<dbReference type="InterPro" id="IPR050736">
    <property type="entry name" value="Sensor_HK_Regulatory"/>
</dbReference>
<evidence type="ECO:0000256" key="5">
    <source>
        <dbReference type="ARBA" id="ARBA00022679"/>
    </source>
</evidence>
<dbReference type="SUPFAM" id="SSF55874">
    <property type="entry name" value="ATPase domain of HSP90 chaperone/DNA topoisomerase II/histidine kinase"/>
    <property type="match status" value="1"/>
</dbReference>
<dbReference type="PRINTS" id="PR00344">
    <property type="entry name" value="BCTRLSENSOR"/>
</dbReference>
<keyword evidence="6" id="KW-0418">Kinase</keyword>
<dbReference type="PROSITE" id="PS50109">
    <property type="entry name" value="HIS_KIN"/>
    <property type="match status" value="1"/>
</dbReference>
<dbReference type="InterPro" id="IPR003594">
    <property type="entry name" value="HATPase_dom"/>
</dbReference>
<dbReference type="InterPro" id="IPR004358">
    <property type="entry name" value="Sig_transdc_His_kin-like_C"/>
</dbReference>
<keyword evidence="7" id="KW-0902">Two-component regulatory system</keyword>
<comment type="caution">
    <text evidence="9">The sequence shown here is derived from an EMBL/GenBank/DDBJ whole genome shotgun (WGS) entry which is preliminary data.</text>
</comment>
<dbReference type="SUPFAM" id="SSF47384">
    <property type="entry name" value="Homodimeric domain of signal transducing histidine kinase"/>
    <property type="match status" value="1"/>
</dbReference>
<dbReference type="GO" id="GO:0016020">
    <property type="term" value="C:membrane"/>
    <property type="evidence" value="ECO:0007669"/>
    <property type="project" value="UniProtKB-SubCell"/>
</dbReference>
<evidence type="ECO:0000256" key="6">
    <source>
        <dbReference type="ARBA" id="ARBA00022777"/>
    </source>
</evidence>
<evidence type="ECO:0000313" key="10">
    <source>
        <dbReference type="Proteomes" id="UP000287872"/>
    </source>
</evidence>
<dbReference type="InterPro" id="IPR005467">
    <property type="entry name" value="His_kinase_dom"/>
</dbReference>
<dbReference type="GO" id="GO:0000155">
    <property type="term" value="F:phosphorelay sensor kinase activity"/>
    <property type="evidence" value="ECO:0007669"/>
    <property type="project" value="InterPro"/>
</dbReference>
<keyword evidence="10" id="KW-1185">Reference proteome</keyword>
<dbReference type="InterPro" id="IPR036097">
    <property type="entry name" value="HisK_dim/P_sf"/>
</dbReference>